<evidence type="ECO:0000256" key="1">
    <source>
        <dbReference type="ARBA" id="ARBA00003987"/>
    </source>
</evidence>
<dbReference type="SUPFAM" id="SSF54211">
    <property type="entry name" value="Ribosomal protein S5 domain 2-like"/>
    <property type="match status" value="1"/>
</dbReference>
<dbReference type="InterPro" id="IPR053905">
    <property type="entry name" value="EF-G-like_DII"/>
</dbReference>
<gene>
    <name evidence="7" type="ORF">L2724_01275</name>
</gene>
<dbReference type="GO" id="GO:0003924">
    <property type="term" value="F:GTPase activity"/>
    <property type="evidence" value="ECO:0007669"/>
    <property type="project" value="InterPro"/>
</dbReference>
<reference evidence="7" key="1">
    <citation type="submission" date="2022-01" db="EMBL/GenBank/DDBJ databases">
        <title>VMRC isolate genome collection.</title>
        <authorList>
            <person name="France M."/>
            <person name="Rutt L."/>
            <person name="Humphrys M."/>
            <person name="Ravel J."/>
        </authorList>
    </citation>
    <scope>NUCLEOTIDE SEQUENCE</scope>
    <source>
        <strain evidence="7">C0048A1</strain>
    </source>
</reference>
<dbReference type="GO" id="GO:0006412">
    <property type="term" value="P:translation"/>
    <property type="evidence" value="ECO:0007669"/>
    <property type="project" value="UniProtKB-KW"/>
</dbReference>
<dbReference type="InterPro" id="IPR000795">
    <property type="entry name" value="T_Tr_GTP-bd_dom"/>
</dbReference>
<organism evidence="7 8">
    <name type="scientific">Limosilactobacillus vaginalis</name>
    <dbReference type="NCBI Taxonomy" id="1633"/>
    <lineage>
        <taxon>Bacteria</taxon>
        <taxon>Bacillati</taxon>
        <taxon>Bacillota</taxon>
        <taxon>Bacilli</taxon>
        <taxon>Lactobacillales</taxon>
        <taxon>Lactobacillaceae</taxon>
        <taxon>Limosilactobacillus</taxon>
    </lineage>
</organism>
<dbReference type="GO" id="GO:0032790">
    <property type="term" value="P:ribosome disassembly"/>
    <property type="evidence" value="ECO:0007669"/>
    <property type="project" value="TreeGrafter"/>
</dbReference>
<proteinExistence type="predicted"/>
<dbReference type="PANTHER" id="PTHR43261">
    <property type="entry name" value="TRANSLATION ELONGATION FACTOR G-RELATED"/>
    <property type="match status" value="1"/>
</dbReference>
<dbReference type="CDD" id="cd03711">
    <property type="entry name" value="Tet_C"/>
    <property type="match status" value="1"/>
</dbReference>
<keyword evidence="5" id="KW-0046">Antibiotic resistance</keyword>
<evidence type="ECO:0000259" key="6">
    <source>
        <dbReference type="PROSITE" id="PS51722"/>
    </source>
</evidence>
<keyword evidence="2" id="KW-0547">Nucleotide-binding</keyword>
<dbReference type="InterPro" id="IPR041095">
    <property type="entry name" value="EFG_II"/>
</dbReference>
<dbReference type="PRINTS" id="PR00315">
    <property type="entry name" value="ELONGATNFCT"/>
</dbReference>
<feature type="domain" description="Tr-type G" evidence="6">
    <location>
        <begin position="1"/>
        <end position="227"/>
    </location>
</feature>
<dbReference type="InterPro" id="IPR000640">
    <property type="entry name" value="EFG_V-like"/>
</dbReference>
<sequence>MKNIVAGVVAHVDAGKTTLSEALLYRGGTQRQLGRVDNGDSFLDPNTLEKQRGITIFSHQASVNYDDFHLTLLDTPGHVDFAGQTEQVLPVLDYAILVVSATDGIQGSTRTLWRLLEKYQVPTFIFINKTDVIGAEPAQVVQELQSEFSPACLSFSEPLTADTIEAIAMTDDKVLSDYLESGEISDNTIQQLINQRKIFPIYSGAALKLTRIDDFIAGFSKWTVEPSLPTEFQGRVFKISHDDKGERLTWIRVLGGSFKAKEELIPNEKANQLRVYNGAKFTVVQKISAGEVCAITGPTTTFPGQGLGTTDDLPLNEIQPVLSYAVNLNGTDPHKCLLALRELEDEEPHLNVQWSEHLQEIHLQIMGEVQLETIQQLLDQRYGISISFDEGNILYKETITSKIIGIGHFEPLRHYAEVHLLVEPGKPGSGLSFANECSVDVLNHNWQEQVMTSLRDKEHRGVLTGAPLTDVKITLINGRGSIVHSVGGDFREATSRAVRQGLMELKQSGNCELLEPWYQFRLTVSQEQVGRAINDIQQMAGTFKLNDDHSNSSTTVITGTAPVTEMRKYASVVRAYTHGQGQLELTVSGYQKCHNADEVITKANYNPTADLANTPDSVFCAHGAGYPVKWDQVSSMAHVTDK</sequence>
<dbReference type="Proteomes" id="UP001212401">
    <property type="component" value="Unassembled WGS sequence"/>
</dbReference>
<dbReference type="SUPFAM" id="SSF54980">
    <property type="entry name" value="EF-G C-terminal domain-like"/>
    <property type="match status" value="2"/>
</dbReference>
<evidence type="ECO:0000313" key="7">
    <source>
        <dbReference type="EMBL" id="MCZ3666915.1"/>
    </source>
</evidence>
<dbReference type="GO" id="GO:0046677">
    <property type="term" value="P:response to antibiotic"/>
    <property type="evidence" value="ECO:0007669"/>
    <property type="project" value="UniProtKB-KW"/>
</dbReference>
<dbReference type="AlphaFoldDB" id="A0AAW5WQU8"/>
<dbReference type="InterPro" id="IPR009000">
    <property type="entry name" value="Transl_B-barrel_sf"/>
</dbReference>
<dbReference type="Gene3D" id="2.40.30.10">
    <property type="entry name" value="Translation factors"/>
    <property type="match status" value="1"/>
</dbReference>
<evidence type="ECO:0000256" key="4">
    <source>
        <dbReference type="ARBA" id="ARBA00023134"/>
    </source>
</evidence>
<comment type="function">
    <text evidence="1">Abolishes the inhibitory effect of tetracyclin on protein synthesis by a non-covalent modification of the ribosomes.</text>
</comment>
<dbReference type="InterPro" id="IPR035650">
    <property type="entry name" value="Tet_C"/>
</dbReference>
<protein>
    <submittedName>
        <fullName evidence="7">TetM/TetW/TetO/TetS family tetracycline resistance ribosomal protection protein</fullName>
    </submittedName>
</protein>
<dbReference type="Pfam" id="PF03764">
    <property type="entry name" value="EFG_IV"/>
    <property type="match status" value="1"/>
</dbReference>
<dbReference type="InterPro" id="IPR027417">
    <property type="entry name" value="P-loop_NTPase"/>
</dbReference>
<dbReference type="InterPro" id="IPR005517">
    <property type="entry name" value="Transl_elong_EFG/EF2_IV"/>
</dbReference>
<name>A0AAW5WQU8_9LACO</name>
<evidence type="ECO:0000256" key="3">
    <source>
        <dbReference type="ARBA" id="ARBA00022917"/>
    </source>
</evidence>
<keyword evidence="3" id="KW-0648">Protein biosynthesis</keyword>
<dbReference type="Gene3D" id="3.30.70.240">
    <property type="match status" value="1"/>
</dbReference>
<dbReference type="SMART" id="SM00838">
    <property type="entry name" value="EFG_C"/>
    <property type="match status" value="1"/>
</dbReference>
<dbReference type="SMART" id="SM00889">
    <property type="entry name" value="EFG_IV"/>
    <property type="match status" value="1"/>
</dbReference>
<dbReference type="PROSITE" id="PS51722">
    <property type="entry name" value="G_TR_2"/>
    <property type="match status" value="1"/>
</dbReference>
<dbReference type="Pfam" id="PF14492">
    <property type="entry name" value="EFG_III"/>
    <property type="match status" value="1"/>
</dbReference>
<dbReference type="NCBIfam" id="TIGR00231">
    <property type="entry name" value="small_GTP"/>
    <property type="match status" value="1"/>
</dbReference>
<accession>A0AAW5WQU8</accession>
<dbReference type="Gene3D" id="3.30.230.10">
    <property type="match status" value="1"/>
</dbReference>
<dbReference type="EMBL" id="JAKHPH010000002">
    <property type="protein sequence ID" value="MCZ3666915.1"/>
    <property type="molecule type" value="Genomic_DNA"/>
</dbReference>
<dbReference type="RefSeq" id="WP_269295751.1">
    <property type="nucleotide sequence ID" value="NZ_JAKHPH010000002.1"/>
</dbReference>
<dbReference type="InterPro" id="IPR005225">
    <property type="entry name" value="Small_GTP-bd"/>
</dbReference>
<dbReference type="PRINTS" id="PR01037">
    <property type="entry name" value="TCRTETOQM"/>
</dbReference>
<dbReference type="Pfam" id="PF00009">
    <property type="entry name" value="GTP_EFTU"/>
    <property type="match status" value="1"/>
</dbReference>
<comment type="caution">
    <text evidence="7">The sequence shown here is derived from an EMBL/GenBank/DDBJ whole genome shotgun (WGS) entry which is preliminary data.</text>
</comment>
<dbReference type="Pfam" id="PF00679">
    <property type="entry name" value="EFG_C"/>
    <property type="match status" value="1"/>
</dbReference>
<dbReference type="GO" id="GO:0005525">
    <property type="term" value="F:GTP binding"/>
    <property type="evidence" value="ECO:0007669"/>
    <property type="project" value="UniProtKB-KW"/>
</dbReference>
<dbReference type="Gene3D" id="3.40.50.300">
    <property type="entry name" value="P-loop containing nucleotide triphosphate hydrolases"/>
    <property type="match status" value="1"/>
</dbReference>
<dbReference type="SUPFAM" id="SSF50447">
    <property type="entry name" value="Translation proteins"/>
    <property type="match status" value="1"/>
</dbReference>
<evidence type="ECO:0000256" key="2">
    <source>
        <dbReference type="ARBA" id="ARBA00022741"/>
    </source>
</evidence>
<dbReference type="InterPro" id="IPR020568">
    <property type="entry name" value="Ribosomal_Su5_D2-typ_SF"/>
</dbReference>
<evidence type="ECO:0000256" key="5">
    <source>
        <dbReference type="ARBA" id="ARBA00023251"/>
    </source>
</evidence>
<evidence type="ECO:0000313" key="8">
    <source>
        <dbReference type="Proteomes" id="UP001212401"/>
    </source>
</evidence>
<dbReference type="InterPro" id="IPR035647">
    <property type="entry name" value="EFG_III/V"/>
</dbReference>
<keyword evidence="4" id="KW-0342">GTP-binding</keyword>
<dbReference type="PANTHER" id="PTHR43261:SF1">
    <property type="entry name" value="RIBOSOME-RELEASING FACTOR 2, MITOCHONDRIAL"/>
    <property type="match status" value="1"/>
</dbReference>
<dbReference type="InterPro" id="IPR014721">
    <property type="entry name" value="Ribsml_uS5_D2-typ_fold_subgr"/>
</dbReference>
<dbReference type="Pfam" id="PF22042">
    <property type="entry name" value="EF-G_D2"/>
    <property type="match status" value="1"/>
</dbReference>
<dbReference type="SUPFAM" id="SSF52540">
    <property type="entry name" value="P-loop containing nucleoside triphosphate hydrolases"/>
    <property type="match status" value="1"/>
</dbReference>
<dbReference type="Gene3D" id="3.30.70.870">
    <property type="entry name" value="Elongation Factor G (Translational Gtpase), domain 3"/>
    <property type="match status" value="1"/>
</dbReference>